<protein>
    <recommendedName>
        <fullName evidence="4">Anti-sigma factor</fullName>
    </recommendedName>
</protein>
<organism evidence="2 3">
    <name type="scientific">Paenibacillus algicola</name>
    <dbReference type="NCBI Taxonomy" id="2565926"/>
    <lineage>
        <taxon>Bacteria</taxon>
        <taxon>Bacillati</taxon>
        <taxon>Bacillota</taxon>
        <taxon>Bacilli</taxon>
        <taxon>Bacillales</taxon>
        <taxon>Paenibacillaceae</taxon>
        <taxon>Paenibacillus</taxon>
    </lineage>
</organism>
<gene>
    <name evidence="2" type="ORF">E6C60_1865</name>
</gene>
<sequence length="207" mass="23499">MDDRQMKCEEARELMEIVWDLPDNDLRVYRLKQHILTCSSCAMEYQSWEESLEMVQELKFEPSLASAEIMNRNVMDRIYRDFPWLVEENGPEKASGRIFRRRLSLWIAGFTALFVSSLLIFAFRGNIQKQAVEEIPSTGILPTGIAGGSDASGNSIHYDIPGPGSGIIDPLVAGIDPSQPQYWMILSIIGVSLAIYFLLRLNRAVRR</sequence>
<accession>A0A4P8XLP6</accession>
<feature type="transmembrane region" description="Helical" evidence="1">
    <location>
        <begin position="103"/>
        <end position="123"/>
    </location>
</feature>
<keyword evidence="1" id="KW-0812">Transmembrane</keyword>
<feature type="transmembrane region" description="Helical" evidence="1">
    <location>
        <begin position="181"/>
        <end position="199"/>
    </location>
</feature>
<name>A0A4P8XLP6_9BACL</name>
<keyword evidence="1" id="KW-0472">Membrane</keyword>
<keyword evidence="1" id="KW-1133">Transmembrane helix</keyword>
<evidence type="ECO:0000256" key="1">
    <source>
        <dbReference type="SAM" id="Phobius"/>
    </source>
</evidence>
<evidence type="ECO:0008006" key="4">
    <source>
        <dbReference type="Google" id="ProtNLM"/>
    </source>
</evidence>
<dbReference type="AlphaFoldDB" id="A0A4P8XLP6"/>
<reference evidence="2 3" key="1">
    <citation type="submission" date="2019-05" db="EMBL/GenBank/DDBJ databases">
        <authorList>
            <person name="Chen C."/>
        </authorList>
    </citation>
    <scope>NUCLEOTIDE SEQUENCE [LARGE SCALE GENOMIC DNA]</scope>
    <source>
        <strain evidence="2 3">HB172198</strain>
    </source>
</reference>
<dbReference type="KEGG" id="palo:E6C60_1865"/>
<evidence type="ECO:0000313" key="3">
    <source>
        <dbReference type="Proteomes" id="UP000300879"/>
    </source>
</evidence>
<keyword evidence="3" id="KW-1185">Reference proteome</keyword>
<proteinExistence type="predicted"/>
<dbReference type="EMBL" id="CP040396">
    <property type="protein sequence ID" value="QCT02580.1"/>
    <property type="molecule type" value="Genomic_DNA"/>
</dbReference>
<evidence type="ECO:0000313" key="2">
    <source>
        <dbReference type="EMBL" id="QCT02580.1"/>
    </source>
</evidence>
<dbReference type="Proteomes" id="UP000300879">
    <property type="component" value="Chromosome"/>
</dbReference>